<dbReference type="SMART" id="SM00849">
    <property type="entry name" value="Lactamase_B"/>
    <property type="match status" value="1"/>
</dbReference>
<dbReference type="InterPro" id="IPR050855">
    <property type="entry name" value="NDM-1-like"/>
</dbReference>
<proteinExistence type="predicted"/>
<dbReference type="AlphaFoldDB" id="A0A2J6QZW4"/>
<dbReference type="PANTHER" id="PTHR42951:SF14">
    <property type="entry name" value="METALLO-BETA-LACTAMASE SUPERFAMILY PROTEIN"/>
    <property type="match status" value="1"/>
</dbReference>
<keyword evidence="3" id="KW-1185">Reference proteome</keyword>
<name>A0A2J6QZW4_HYAVF</name>
<evidence type="ECO:0000313" key="3">
    <source>
        <dbReference type="Proteomes" id="UP000235786"/>
    </source>
</evidence>
<protein>
    <submittedName>
        <fullName evidence="2">Putative metallo-beta-lactamase domain protein</fullName>
    </submittedName>
</protein>
<dbReference type="PANTHER" id="PTHR42951">
    <property type="entry name" value="METALLO-BETA-LACTAMASE DOMAIN-CONTAINING"/>
    <property type="match status" value="1"/>
</dbReference>
<dbReference type="STRING" id="1149755.A0A2J6QZW4"/>
<sequence length="294" mass="32417">MTFNLRADLHVTPMIPIATPKPLPFGIPQTWSHMASTLIHGDKEAVLVDPPLTKNQAHDLAVWIKSIIPNKILTTVFITHGHGDHYFALGPLLQHFPHARAVATPATIAHMAQQEEAEFYASWWVASFPNDQLSKPSEGLVTPLSSDLTIDLEGHKLRVVEAGHSDTHDSSFLYIPSLEMVVAGDICYNELHQWLVEATTAEKRAAWVAALHKIAALKPATVIASHKRPGAVDGINNVYSTIGYIETFGRLKAESKTAEEQFKKMIELYPARINPIILWLGCEANFANGMPQGD</sequence>
<dbReference type="InterPro" id="IPR036866">
    <property type="entry name" value="RibonucZ/Hydroxyglut_hydro"/>
</dbReference>
<dbReference type="InterPro" id="IPR001279">
    <property type="entry name" value="Metallo-B-lactamas"/>
</dbReference>
<dbReference type="CDD" id="cd07739">
    <property type="entry name" value="metallo-hydrolase-like_MBL-fold"/>
    <property type="match status" value="1"/>
</dbReference>
<gene>
    <name evidence="2" type="ORF">L207DRAFT_471859</name>
</gene>
<dbReference type="Proteomes" id="UP000235786">
    <property type="component" value="Unassembled WGS sequence"/>
</dbReference>
<dbReference type="OrthoDB" id="536211at2759"/>
<reference evidence="2 3" key="1">
    <citation type="submission" date="2016-04" db="EMBL/GenBank/DDBJ databases">
        <title>A degradative enzymes factory behind the ericoid mycorrhizal symbiosis.</title>
        <authorList>
            <consortium name="DOE Joint Genome Institute"/>
            <person name="Martino E."/>
            <person name="Morin E."/>
            <person name="Grelet G."/>
            <person name="Kuo A."/>
            <person name="Kohler A."/>
            <person name="Daghino S."/>
            <person name="Barry K."/>
            <person name="Choi C."/>
            <person name="Cichocki N."/>
            <person name="Clum A."/>
            <person name="Copeland A."/>
            <person name="Hainaut M."/>
            <person name="Haridas S."/>
            <person name="Labutti K."/>
            <person name="Lindquist E."/>
            <person name="Lipzen A."/>
            <person name="Khouja H.-R."/>
            <person name="Murat C."/>
            <person name="Ohm R."/>
            <person name="Olson A."/>
            <person name="Spatafora J."/>
            <person name="Veneault-Fourrey C."/>
            <person name="Henrissat B."/>
            <person name="Grigoriev I."/>
            <person name="Martin F."/>
            <person name="Perotto S."/>
        </authorList>
    </citation>
    <scope>NUCLEOTIDE SEQUENCE [LARGE SCALE GENOMIC DNA]</scope>
    <source>
        <strain evidence="2 3">F</strain>
    </source>
</reference>
<dbReference type="EMBL" id="KZ613961">
    <property type="protein sequence ID" value="PMD31805.1"/>
    <property type="molecule type" value="Genomic_DNA"/>
</dbReference>
<feature type="domain" description="Metallo-beta-lactamase" evidence="1">
    <location>
        <begin position="33"/>
        <end position="226"/>
    </location>
</feature>
<evidence type="ECO:0000313" key="2">
    <source>
        <dbReference type="EMBL" id="PMD31805.1"/>
    </source>
</evidence>
<accession>A0A2J6QZW4</accession>
<dbReference type="Pfam" id="PF00753">
    <property type="entry name" value="Lactamase_B"/>
    <property type="match status" value="1"/>
</dbReference>
<evidence type="ECO:0000259" key="1">
    <source>
        <dbReference type="SMART" id="SM00849"/>
    </source>
</evidence>
<dbReference type="SUPFAM" id="SSF56281">
    <property type="entry name" value="Metallo-hydrolase/oxidoreductase"/>
    <property type="match status" value="1"/>
</dbReference>
<dbReference type="Gene3D" id="3.60.15.10">
    <property type="entry name" value="Ribonuclease Z/Hydroxyacylglutathione hydrolase-like"/>
    <property type="match status" value="1"/>
</dbReference>
<organism evidence="2 3">
    <name type="scientific">Hyaloscypha variabilis (strain UAMH 11265 / GT02V1 / F)</name>
    <name type="common">Meliniomyces variabilis</name>
    <dbReference type="NCBI Taxonomy" id="1149755"/>
    <lineage>
        <taxon>Eukaryota</taxon>
        <taxon>Fungi</taxon>
        <taxon>Dikarya</taxon>
        <taxon>Ascomycota</taxon>
        <taxon>Pezizomycotina</taxon>
        <taxon>Leotiomycetes</taxon>
        <taxon>Helotiales</taxon>
        <taxon>Hyaloscyphaceae</taxon>
        <taxon>Hyaloscypha</taxon>
        <taxon>Hyaloscypha variabilis</taxon>
    </lineage>
</organism>